<sequence length="223" mass="24867">MSKRNNDGDVLVNRLNIALAKHQKALTAMLGARPEGEVDEEKLKAQREREEMEDKMSAYEQLGVGSKIPKEILDGSFTKRTMVSDDKLLQQLIGRKAAKAHLAAKQASKSNAQLAKPAKPLNPTKKEDSEDEEEGRTAMFNSKRQKVVSKPSTKDANSNEEETPLNIGIPTIDENPFKDHEEHPNRDDNSAEAPVPKSRSTKKKPVSYLDEVLAKRSAKKKKK</sequence>
<feature type="region of interest" description="Disordered" evidence="1">
    <location>
        <begin position="31"/>
        <end position="61"/>
    </location>
</feature>
<protein>
    <submittedName>
        <fullName evidence="2">Uncharacterized protein</fullName>
    </submittedName>
</protein>
<proteinExistence type="predicted"/>
<name>A0A9P9EKS7_9PLEO</name>
<evidence type="ECO:0000313" key="3">
    <source>
        <dbReference type="Proteomes" id="UP000700596"/>
    </source>
</evidence>
<reference evidence="2" key="1">
    <citation type="journal article" date="2021" name="Nat. Commun.">
        <title>Genetic determinants of endophytism in the Arabidopsis root mycobiome.</title>
        <authorList>
            <person name="Mesny F."/>
            <person name="Miyauchi S."/>
            <person name="Thiergart T."/>
            <person name="Pickel B."/>
            <person name="Atanasova L."/>
            <person name="Karlsson M."/>
            <person name="Huettel B."/>
            <person name="Barry K.W."/>
            <person name="Haridas S."/>
            <person name="Chen C."/>
            <person name="Bauer D."/>
            <person name="Andreopoulos W."/>
            <person name="Pangilinan J."/>
            <person name="LaButti K."/>
            <person name="Riley R."/>
            <person name="Lipzen A."/>
            <person name="Clum A."/>
            <person name="Drula E."/>
            <person name="Henrissat B."/>
            <person name="Kohler A."/>
            <person name="Grigoriev I.V."/>
            <person name="Martin F.M."/>
            <person name="Hacquard S."/>
        </authorList>
    </citation>
    <scope>NUCLEOTIDE SEQUENCE</scope>
    <source>
        <strain evidence="2">MPI-CAGE-CH-0243</strain>
    </source>
</reference>
<dbReference type="Proteomes" id="UP000700596">
    <property type="component" value="Unassembled WGS sequence"/>
</dbReference>
<gene>
    <name evidence="2" type="ORF">B0J11DRAFT_501442</name>
</gene>
<dbReference type="OrthoDB" id="3438340at2759"/>
<dbReference type="EMBL" id="JAGMWT010000001">
    <property type="protein sequence ID" value="KAH7139283.1"/>
    <property type="molecule type" value="Genomic_DNA"/>
</dbReference>
<organism evidence="2 3">
    <name type="scientific">Dendryphion nanum</name>
    <dbReference type="NCBI Taxonomy" id="256645"/>
    <lineage>
        <taxon>Eukaryota</taxon>
        <taxon>Fungi</taxon>
        <taxon>Dikarya</taxon>
        <taxon>Ascomycota</taxon>
        <taxon>Pezizomycotina</taxon>
        <taxon>Dothideomycetes</taxon>
        <taxon>Pleosporomycetidae</taxon>
        <taxon>Pleosporales</taxon>
        <taxon>Torulaceae</taxon>
        <taxon>Dendryphion</taxon>
    </lineage>
</organism>
<accession>A0A9P9EKS7</accession>
<evidence type="ECO:0000313" key="2">
    <source>
        <dbReference type="EMBL" id="KAH7139283.1"/>
    </source>
</evidence>
<evidence type="ECO:0000256" key="1">
    <source>
        <dbReference type="SAM" id="MobiDB-lite"/>
    </source>
</evidence>
<feature type="compositionally biased region" description="Basic and acidic residues" evidence="1">
    <location>
        <begin position="41"/>
        <end position="57"/>
    </location>
</feature>
<keyword evidence="3" id="KW-1185">Reference proteome</keyword>
<feature type="compositionally biased region" description="Basic and acidic residues" evidence="1">
    <location>
        <begin position="175"/>
        <end position="189"/>
    </location>
</feature>
<dbReference type="InterPro" id="IPR021641">
    <property type="entry name" value="DUF3245"/>
</dbReference>
<dbReference type="AlphaFoldDB" id="A0A9P9EKS7"/>
<feature type="compositionally biased region" description="Low complexity" evidence="1">
    <location>
        <begin position="100"/>
        <end position="109"/>
    </location>
</feature>
<comment type="caution">
    <text evidence="2">The sequence shown here is derived from an EMBL/GenBank/DDBJ whole genome shotgun (WGS) entry which is preliminary data.</text>
</comment>
<dbReference type="Pfam" id="PF11595">
    <property type="entry name" value="DUF3245"/>
    <property type="match status" value="1"/>
</dbReference>
<feature type="region of interest" description="Disordered" evidence="1">
    <location>
        <begin position="97"/>
        <end position="223"/>
    </location>
</feature>